<dbReference type="Gene3D" id="3.30.40.10">
    <property type="entry name" value="Zinc/RING finger domain, C3HC4 (zinc finger)"/>
    <property type="match status" value="2"/>
</dbReference>
<proteinExistence type="predicted"/>
<dbReference type="SMART" id="SM00297">
    <property type="entry name" value="BROMO"/>
    <property type="match status" value="1"/>
</dbReference>
<dbReference type="CDD" id="cd05509">
    <property type="entry name" value="Bromo_gcn5_like"/>
    <property type="match status" value="1"/>
</dbReference>
<feature type="compositionally biased region" description="Low complexity" evidence="7">
    <location>
        <begin position="464"/>
        <end position="481"/>
    </location>
</feature>
<feature type="compositionally biased region" description="Low complexity" evidence="7">
    <location>
        <begin position="515"/>
        <end position="524"/>
    </location>
</feature>
<dbReference type="PRINTS" id="PR00503">
    <property type="entry name" value="BROMODOMAIN"/>
</dbReference>
<dbReference type="InterPro" id="IPR018359">
    <property type="entry name" value="Bromodomain_CS"/>
</dbReference>
<dbReference type="InterPro" id="IPR038028">
    <property type="entry name" value="BPTF"/>
</dbReference>
<dbReference type="STRING" id="34691.A0A182XP82"/>
<evidence type="ECO:0000313" key="10">
    <source>
        <dbReference type="EnsemblMetazoa" id="AQUA011684-PA"/>
    </source>
</evidence>
<evidence type="ECO:0000313" key="11">
    <source>
        <dbReference type="Proteomes" id="UP000076407"/>
    </source>
</evidence>
<feature type="compositionally biased region" description="Polar residues" evidence="7">
    <location>
        <begin position="319"/>
        <end position="333"/>
    </location>
</feature>
<keyword evidence="11" id="KW-1185">Reference proteome</keyword>
<organism evidence="10 11">
    <name type="scientific">Anopheles quadriannulatus</name>
    <name type="common">Mosquito</name>
    <dbReference type="NCBI Taxonomy" id="34691"/>
    <lineage>
        <taxon>Eukaryota</taxon>
        <taxon>Metazoa</taxon>
        <taxon>Ecdysozoa</taxon>
        <taxon>Arthropoda</taxon>
        <taxon>Hexapoda</taxon>
        <taxon>Insecta</taxon>
        <taxon>Pterygota</taxon>
        <taxon>Neoptera</taxon>
        <taxon>Endopterygota</taxon>
        <taxon>Diptera</taxon>
        <taxon>Nematocera</taxon>
        <taxon>Culicoidea</taxon>
        <taxon>Culicidae</taxon>
        <taxon>Anophelinae</taxon>
        <taxon>Anopheles</taxon>
    </lineage>
</organism>
<evidence type="ECO:0000256" key="7">
    <source>
        <dbReference type="SAM" id="MobiDB-lite"/>
    </source>
</evidence>
<dbReference type="SUPFAM" id="SSF47370">
    <property type="entry name" value="Bromodomain"/>
    <property type="match status" value="1"/>
</dbReference>
<dbReference type="InterPro" id="IPR001487">
    <property type="entry name" value="Bromodomain"/>
</dbReference>
<keyword evidence="1" id="KW-0479">Metal-binding</keyword>
<dbReference type="InterPro" id="IPR036427">
    <property type="entry name" value="Bromodomain-like_sf"/>
</dbReference>
<dbReference type="AlphaFoldDB" id="A0A182XP82"/>
<feature type="compositionally biased region" description="Low complexity" evidence="7">
    <location>
        <begin position="100"/>
        <end position="111"/>
    </location>
</feature>
<dbReference type="InterPro" id="IPR013083">
    <property type="entry name" value="Znf_RING/FYVE/PHD"/>
</dbReference>
<feature type="region of interest" description="Disordered" evidence="7">
    <location>
        <begin position="100"/>
        <end position="133"/>
    </location>
</feature>
<dbReference type="InterPro" id="IPR019787">
    <property type="entry name" value="Znf_PHD-finger"/>
</dbReference>
<dbReference type="GO" id="GO:0006357">
    <property type="term" value="P:regulation of transcription by RNA polymerase II"/>
    <property type="evidence" value="ECO:0007669"/>
    <property type="project" value="InterPro"/>
</dbReference>
<dbReference type="PROSITE" id="PS00633">
    <property type="entry name" value="BROMODOMAIN_1"/>
    <property type="match status" value="1"/>
</dbReference>
<keyword evidence="2 6" id="KW-0863">Zinc-finger</keyword>
<evidence type="ECO:0000256" key="5">
    <source>
        <dbReference type="PROSITE-ProRule" id="PRU00035"/>
    </source>
</evidence>
<dbReference type="CDD" id="cd15560">
    <property type="entry name" value="PHD2_3_BPTF"/>
    <property type="match status" value="2"/>
</dbReference>
<keyword evidence="3" id="KW-0862">Zinc</keyword>
<sequence length="805" mass="87938">MGIQEAGTPNTTTIPAAAAVPMIQGTNNPSSAIDDGKPRILSNIIINGANNASVINPLVKKELIQKVSNNLNKQQQQQQQQQKMQQQNVVPAVEPETTVVAPSVDAPPQQDAADEAKEKEGDLEESNEGKESFVVTSDYIQQLINNARKQGNNPPEIEEKLLNLQRYHEKNTKTEDRSDRTIALQHNYSNMTGNRSESHSNSSRTRKRPTPRAEDDDDEWQLDTPKRSRPSKSTSSAAGGGVSTHLSPGGSSRERKLSNNETHGGAAASSPNKRRTGASSHQTQHQSPTATMIVTSSAEGKSDSPSTGRNRNAEKRKQQSSAGANCDSSGTANSPQQHQQSAPHQRQSKLQAQLNRHKEQLKKDILKKRSHLEKELQVQIQKELSVELQSASGTTNIRAASAAATGGGGGRVMVTTAGTTTAASLQQQEQQHQQLQSPLMAESSLTNADEHEESEKLVPPGRGSSKQTTDKSSSTASATTTSRRRTIVSGANAATKEPTGAAASAKRGQKHATPAAKSGNARSSGGRGAGQSKRGAKKNNKAQTHCICQTPYDDSKFYVGCDLCNNWFHGDCVGISEAESKKITEYICSECKHARETQELYCLCRQPYDESQFYICCDKCQDWFHGRCVGILQCEANNIDEYSCPNCHMNNAINFANMKTLSAKEFENLKKLIKQIQQHKSAWPFMEPVDPNEAPDYYRVIKEPMDLQKIEGKIDNKVYQTLSEFIGDMTKIFDNCRYYNPKESPFFRCAESLESFFVQKIKHFREHLIDRNDDAADVVAAAVAGGSSLSPVASPPEASAVTAIA</sequence>
<protein>
    <recommendedName>
        <fullName evidence="12">Bromodomain-containing protein</fullName>
    </recommendedName>
</protein>
<evidence type="ECO:0000256" key="4">
    <source>
        <dbReference type="ARBA" id="ARBA00023117"/>
    </source>
</evidence>
<dbReference type="VEuPathDB" id="VectorBase:AQUA011684"/>
<dbReference type="PANTHER" id="PTHR45975:SF2">
    <property type="entry name" value="NUCLEOSOME-REMODELING FACTOR SUBUNIT BPTF"/>
    <property type="match status" value="1"/>
</dbReference>
<evidence type="ECO:0008006" key="12">
    <source>
        <dbReference type="Google" id="ProtNLM"/>
    </source>
</evidence>
<evidence type="ECO:0000259" key="8">
    <source>
        <dbReference type="PROSITE" id="PS50014"/>
    </source>
</evidence>
<dbReference type="GO" id="GO:0000978">
    <property type="term" value="F:RNA polymerase II cis-regulatory region sequence-specific DNA binding"/>
    <property type="evidence" value="ECO:0007669"/>
    <property type="project" value="TreeGrafter"/>
</dbReference>
<dbReference type="SMART" id="SM00249">
    <property type="entry name" value="PHD"/>
    <property type="match status" value="2"/>
</dbReference>
<dbReference type="SUPFAM" id="SSF57903">
    <property type="entry name" value="FYVE/PHD zinc finger"/>
    <property type="match status" value="2"/>
</dbReference>
<keyword evidence="4 5" id="KW-0103">Bromodomain</keyword>
<dbReference type="PROSITE" id="PS50016">
    <property type="entry name" value="ZF_PHD_2"/>
    <property type="match status" value="2"/>
</dbReference>
<dbReference type="GO" id="GO:0016589">
    <property type="term" value="C:NURF complex"/>
    <property type="evidence" value="ECO:0007669"/>
    <property type="project" value="InterPro"/>
</dbReference>
<feature type="domain" description="Bromo" evidence="8">
    <location>
        <begin position="677"/>
        <end position="747"/>
    </location>
</feature>
<dbReference type="PANTHER" id="PTHR45975">
    <property type="entry name" value="NUCLEOSOME-REMODELING FACTOR SUBUNIT BPTF"/>
    <property type="match status" value="1"/>
</dbReference>
<dbReference type="PROSITE" id="PS50014">
    <property type="entry name" value="BROMODOMAIN_2"/>
    <property type="match status" value="1"/>
</dbReference>
<dbReference type="InterPro" id="IPR001965">
    <property type="entry name" value="Znf_PHD"/>
</dbReference>
<evidence type="ECO:0000259" key="9">
    <source>
        <dbReference type="PROSITE" id="PS50016"/>
    </source>
</evidence>
<dbReference type="GO" id="GO:0008270">
    <property type="term" value="F:zinc ion binding"/>
    <property type="evidence" value="ECO:0007669"/>
    <property type="project" value="UniProtKB-KW"/>
</dbReference>
<dbReference type="Pfam" id="PF00439">
    <property type="entry name" value="Bromodomain"/>
    <property type="match status" value="1"/>
</dbReference>
<dbReference type="Proteomes" id="UP000076407">
    <property type="component" value="Unassembled WGS sequence"/>
</dbReference>
<evidence type="ECO:0000256" key="3">
    <source>
        <dbReference type="ARBA" id="ARBA00022833"/>
    </source>
</evidence>
<feature type="domain" description="PHD-type" evidence="9">
    <location>
        <begin position="599"/>
        <end position="650"/>
    </location>
</feature>
<accession>A0A182XP82</accession>
<reference evidence="10" key="1">
    <citation type="submission" date="2020-05" db="UniProtKB">
        <authorList>
            <consortium name="EnsemblMetazoa"/>
        </authorList>
    </citation>
    <scope>IDENTIFICATION</scope>
    <source>
        <strain evidence="10">SANGQUA</strain>
    </source>
</reference>
<evidence type="ECO:0000256" key="1">
    <source>
        <dbReference type="ARBA" id="ARBA00022723"/>
    </source>
</evidence>
<feature type="region of interest" description="Disordered" evidence="7">
    <location>
        <begin position="186"/>
        <end position="358"/>
    </location>
</feature>
<dbReference type="EnsemblMetazoa" id="AQUA011684-RA">
    <property type="protein sequence ID" value="AQUA011684-PA"/>
    <property type="gene ID" value="AQUA011684"/>
</dbReference>
<feature type="compositionally biased region" description="Low complexity" evidence="7">
    <location>
        <begin position="421"/>
        <end position="436"/>
    </location>
</feature>
<feature type="compositionally biased region" description="Polar residues" evidence="7">
    <location>
        <begin position="186"/>
        <end position="203"/>
    </location>
</feature>
<dbReference type="InterPro" id="IPR011011">
    <property type="entry name" value="Znf_FYVE_PHD"/>
</dbReference>
<feature type="compositionally biased region" description="Low complexity" evidence="7">
    <location>
        <begin position="334"/>
        <end position="345"/>
    </location>
</feature>
<evidence type="ECO:0000256" key="6">
    <source>
        <dbReference type="PROSITE-ProRule" id="PRU00146"/>
    </source>
</evidence>
<feature type="region of interest" description="Disordered" evidence="7">
    <location>
        <begin position="421"/>
        <end position="537"/>
    </location>
</feature>
<feature type="compositionally biased region" description="Polar residues" evidence="7">
    <location>
        <begin position="277"/>
        <end position="310"/>
    </location>
</feature>
<name>A0A182XP82_ANOQN</name>
<feature type="domain" description="PHD-type" evidence="9">
    <location>
        <begin position="543"/>
        <end position="594"/>
    </location>
</feature>
<dbReference type="Gene3D" id="1.20.920.10">
    <property type="entry name" value="Bromodomain-like"/>
    <property type="match status" value="1"/>
</dbReference>
<evidence type="ECO:0000256" key="2">
    <source>
        <dbReference type="ARBA" id="ARBA00022771"/>
    </source>
</evidence>
<dbReference type="Pfam" id="PF00628">
    <property type="entry name" value="PHD"/>
    <property type="match status" value="2"/>
</dbReference>